<evidence type="ECO:0000313" key="2">
    <source>
        <dbReference type="Proteomes" id="UP000274131"/>
    </source>
</evidence>
<protein>
    <submittedName>
        <fullName evidence="1 3">Uncharacterized protein</fullName>
    </submittedName>
</protein>
<reference evidence="3" key="1">
    <citation type="submission" date="2017-02" db="UniProtKB">
        <authorList>
            <consortium name="WormBaseParasite"/>
        </authorList>
    </citation>
    <scope>IDENTIFICATION</scope>
</reference>
<accession>A0A0N4VI74</accession>
<evidence type="ECO:0000313" key="3">
    <source>
        <dbReference type="WBParaSite" id="EVEC_0001052701-mRNA-1"/>
    </source>
</evidence>
<dbReference type="EMBL" id="UXUI01010349">
    <property type="protein sequence ID" value="VDD95119.1"/>
    <property type="molecule type" value="Genomic_DNA"/>
</dbReference>
<name>A0A0N4VI74_ENTVE</name>
<organism evidence="3">
    <name type="scientific">Enterobius vermicularis</name>
    <name type="common">Human pinworm</name>
    <dbReference type="NCBI Taxonomy" id="51028"/>
    <lineage>
        <taxon>Eukaryota</taxon>
        <taxon>Metazoa</taxon>
        <taxon>Ecdysozoa</taxon>
        <taxon>Nematoda</taxon>
        <taxon>Chromadorea</taxon>
        <taxon>Rhabditida</taxon>
        <taxon>Spirurina</taxon>
        <taxon>Oxyuridomorpha</taxon>
        <taxon>Oxyuroidea</taxon>
        <taxon>Oxyuridae</taxon>
        <taxon>Enterobius</taxon>
    </lineage>
</organism>
<sequence>MVLAISMDIEMIVNRKVCQLGPGRLEYETNWGGRELRTETTSLSHRRLSEISRKHLNAENPDADTPFIKRCISRQIWHDGNAYREGEESAQAIAIHKPRIICDTAPIICTM</sequence>
<evidence type="ECO:0000313" key="1">
    <source>
        <dbReference type="EMBL" id="VDD95119.1"/>
    </source>
</evidence>
<dbReference type="AlphaFoldDB" id="A0A0N4VI74"/>
<keyword evidence="2" id="KW-1185">Reference proteome</keyword>
<dbReference type="WBParaSite" id="EVEC_0001052701-mRNA-1">
    <property type="protein sequence ID" value="EVEC_0001052701-mRNA-1"/>
    <property type="gene ID" value="EVEC_0001052701"/>
</dbReference>
<dbReference type="Proteomes" id="UP000274131">
    <property type="component" value="Unassembled WGS sequence"/>
</dbReference>
<proteinExistence type="predicted"/>
<gene>
    <name evidence="1" type="ORF">EVEC_LOCUS9870</name>
</gene>
<reference evidence="1 2" key="2">
    <citation type="submission" date="2018-10" db="EMBL/GenBank/DDBJ databases">
        <authorList>
            <consortium name="Pathogen Informatics"/>
        </authorList>
    </citation>
    <scope>NUCLEOTIDE SEQUENCE [LARGE SCALE GENOMIC DNA]</scope>
</reference>